<name>A0AAV5QTJ8_9ASCO</name>
<reference evidence="3 4" key="1">
    <citation type="journal article" date="2023" name="Elife">
        <title>Identification of key yeast species and microbe-microbe interactions impacting larval growth of Drosophila in the wild.</title>
        <authorList>
            <person name="Mure A."/>
            <person name="Sugiura Y."/>
            <person name="Maeda R."/>
            <person name="Honda K."/>
            <person name="Sakurai N."/>
            <person name="Takahashi Y."/>
            <person name="Watada M."/>
            <person name="Katoh T."/>
            <person name="Gotoh A."/>
            <person name="Gotoh Y."/>
            <person name="Taniguchi I."/>
            <person name="Nakamura K."/>
            <person name="Hayashi T."/>
            <person name="Katayama T."/>
            <person name="Uemura T."/>
            <person name="Hattori Y."/>
        </authorList>
    </citation>
    <scope>NUCLEOTIDE SEQUENCE [LARGE SCALE GENOMIC DNA]</scope>
    <source>
        <strain evidence="3 4">SC-9</strain>
    </source>
</reference>
<feature type="region of interest" description="Disordered" evidence="2">
    <location>
        <begin position="90"/>
        <end position="116"/>
    </location>
</feature>
<evidence type="ECO:0000313" key="3">
    <source>
        <dbReference type="EMBL" id="GMM37732.1"/>
    </source>
</evidence>
<organism evidence="3 4">
    <name type="scientific">Saccharomycopsis crataegensis</name>
    <dbReference type="NCBI Taxonomy" id="43959"/>
    <lineage>
        <taxon>Eukaryota</taxon>
        <taxon>Fungi</taxon>
        <taxon>Dikarya</taxon>
        <taxon>Ascomycota</taxon>
        <taxon>Saccharomycotina</taxon>
        <taxon>Saccharomycetes</taxon>
        <taxon>Saccharomycopsidaceae</taxon>
        <taxon>Saccharomycopsis</taxon>
    </lineage>
</organism>
<feature type="region of interest" description="Disordered" evidence="2">
    <location>
        <begin position="859"/>
        <end position="879"/>
    </location>
</feature>
<feature type="compositionally biased region" description="Polar residues" evidence="2">
    <location>
        <begin position="11"/>
        <end position="56"/>
    </location>
</feature>
<dbReference type="GeneID" id="90075707"/>
<proteinExistence type="predicted"/>
<dbReference type="RefSeq" id="XP_064854728.1">
    <property type="nucleotide sequence ID" value="XM_064998656.1"/>
</dbReference>
<comment type="caution">
    <text evidence="3">The sequence shown here is derived from an EMBL/GenBank/DDBJ whole genome shotgun (WGS) entry which is preliminary data.</text>
</comment>
<keyword evidence="4" id="KW-1185">Reference proteome</keyword>
<feature type="coiled-coil region" evidence="1">
    <location>
        <begin position="567"/>
        <end position="601"/>
    </location>
</feature>
<feature type="region of interest" description="Disordered" evidence="2">
    <location>
        <begin position="1"/>
        <end position="69"/>
    </location>
</feature>
<feature type="compositionally biased region" description="Basic residues" evidence="2">
    <location>
        <begin position="932"/>
        <end position="943"/>
    </location>
</feature>
<sequence>MSFFRDRSAGNFKSSANFFTQRPTNNPPTNDSISVTTPNNTSHNVTGSSASDSITRSGEKSIPTSIEDDTTTSFSGFYTDLKTGVGVPRAARSSAELNESKIPTVSDHGEDEDDEDDIISQGTLELKNKYLEKLDEITNDSSKDETNISQDDMSEDSYLISKAEKKINTLIGAKVKQLSHDDEIKKKAPSRLSSGQKSSSSIFCVRQKDKPRLKFSSKEKYLSLPKGVNCVKNEDEIPQSKRTETKMDFGINNLLETIRNWQTRHVAQENIIKDFQQEIEQKSLSLIETAEKIKSLETQLTDSKMLVSSLEDKVKVSEEQVQGIICELSDKESECAKLRDSVATYKLSLERETELVRASNIKIKQLTIDSERQIIETKNFTQKIDKLHGTLSEEKLKSMMLQKEIEKTRTTYDSIMKSEIEKNHSSLEKLLINIKSSETNIISGLKNHNADFISTKLGDLQEAMDQQIGNKLNSIVLPHHSEWMRQIDSRLSEMNQSLELIKTNFQKSELKELENHKGLIVSSDQLKSRLENINASIEIMGTKADKSAVCEQLNFINAQINSNHQEAQSIRNEVTSLELEKDELEKDNKALQEKYNSCFIEFQDFRAKSEKKEINMKLDEFKYTEKISRLEKIVEQYKSEINVAQETRISLLNTHEQLIKEKNGQINGLTSKMDEILFKYEEQNLRLETSITSISDRNQAQLLAIEGKAKEILEVSELLNSCLKESKLAIIQNLEQTTSVLSNTILSNQSETKDYQIHRMSEFFALNLDETKKGHEKMKYSLTEMAKIISEFDFMELHNNITNILNSHIIIKKDIDGMVAALNEASNIRNLEIKKKTSTSDKQAVLNKSRPTGDIAISAPVNNPSKTLDARAKKGDKQPITEAKTIKISEIDASIIFQSSPKHDTGQYLRNSSSRGDIGNEEASPTVAMKNVTKKGKTGKKRSLLKEEHEIDPFDLADSPKKATNIVTHSRRRFPSKRSRN</sequence>
<evidence type="ECO:0000256" key="2">
    <source>
        <dbReference type="SAM" id="MobiDB-lite"/>
    </source>
</evidence>
<feature type="compositionally biased region" description="Basic residues" evidence="2">
    <location>
        <begin position="969"/>
        <end position="981"/>
    </location>
</feature>
<feature type="compositionally biased region" description="Basic and acidic residues" evidence="2">
    <location>
        <begin position="868"/>
        <end position="879"/>
    </location>
</feature>
<dbReference type="Proteomes" id="UP001360560">
    <property type="component" value="Unassembled WGS sequence"/>
</dbReference>
<keyword evidence="1" id="KW-0175">Coiled coil</keyword>
<evidence type="ECO:0000256" key="1">
    <source>
        <dbReference type="SAM" id="Coils"/>
    </source>
</evidence>
<dbReference type="AlphaFoldDB" id="A0AAV5QTJ8"/>
<feature type="region of interest" description="Disordered" evidence="2">
    <location>
        <begin position="902"/>
        <end position="981"/>
    </location>
</feature>
<dbReference type="EMBL" id="BTFZ01000012">
    <property type="protein sequence ID" value="GMM37732.1"/>
    <property type="molecule type" value="Genomic_DNA"/>
</dbReference>
<accession>A0AAV5QTJ8</accession>
<evidence type="ECO:0000313" key="4">
    <source>
        <dbReference type="Proteomes" id="UP001360560"/>
    </source>
</evidence>
<gene>
    <name evidence="3" type="ORF">DASC09_050570</name>
</gene>
<protein>
    <submittedName>
        <fullName evidence="3">Uncharacterized protein</fullName>
    </submittedName>
</protein>